<evidence type="ECO:0000313" key="12">
    <source>
        <dbReference type="Proteomes" id="UP000242757"/>
    </source>
</evidence>
<dbReference type="CDD" id="cd07185">
    <property type="entry name" value="OmpA_C-like"/>
    <property type="match status" value="1"/>
</dbReference>
<dbReference type="EMBL" id="NBIM01000001">
    <property type="protein sequence ID" value="OXY83234.1"/>
    <property type="molecule type" value="Genomic_DNA"/>
</dbReference>
<proteinExistence type="inferred from homology"/>
<keyword evidence="5 9" id="KW-1133">Transmembrane helix</keyword>
<dbReference type="InterPro" id="IPR036737">
    <property type="entry name" value="OmpA-like_sf"/>
</dbReference>
<keyword evidence="6 7" id="KW-0472">Membrane</keyword>
<dbReference type="InterPro" id="IPR025713">
    <property type="entry name" value="MotB-like_N_dom"/>
</dbReference>
<keyword evidence="12" id="KW-1185">Reference proteome</keyword>
<dbReference type="InterPro" id="IPR006665">
    <property type="entry name" value="OmpA-like"/>
</dbReference>
<evidence type="ECO:0000256" key="8">
    <source>
        <dbReference type="SAM" id="MobiDB-lite"/>
    </source>
</evidence>
<reference evidence="11 12" key="1">
    <citation type="submission" date="2017-08" db="EMBL/GenBank/DDBJ databases">
        <title>A Genome Sequence of Oceanimonas doudoroffii ATCC 27123T.</title>
        <authorList>
            <person name="Brennan M.A."/>
            <person name="Maclea K.S."/>
            <person name="Mcclelland W.D."/>
            <person name="Trachtenberg A.M."/>
        </authorList>
    </citation>
    <scope>NUCLEOTIDE SEQUENCE [LARGE SCALE GENOMIC DNA]</scope>
    <source>
        <strain evidence="11 12">ATCC 27123</strain>
    </source>
</reference>
<dbReference type="SUPFAM" id="SSF103088">
    <property type="entry name" value="OmpA-like"/>
    <property type="match status" value="1"/>
</dbReference>
<comment type="caution">
    <text evidence="11">The sequence shown here is derived from an EMBL/GenBank/DDBJ whole genome shotgun (WGS) entry which is preliminary data.</text>
</comment>
<dbReference type="OrthoDB" id="9815217at2"/>
<dbReference type="RefSeq" id="WP_094200008.1">
    <property type="nucleotide sequence ID" value="NZ_NBIM01000001.1"/>
</dbReference>
<accession>A0A233RIM5</accession>
<name>A0A233RIM5_9GAMM</name>
<keyword evidence="3" id="KW-1003">Cell membrane</keyword>
<evidence type="ECO:0000259" key="10">
    <source>
        <dbReference type="PROSITE" id="PS51123"/>
    </source>
</evidence>
<sequence length="280" mass="30511">MKRRSLLPAHQDQHTERWLVSYADYMTLAFALFVMLYAVHASRSELRQPVVEGVQQALGQLGAHPTREGAMTLQGQPALPVSELPAATSSANSLHRLSVGLGERLAPLLDKELASVELGEQELVLTLDGSLLFSQGSALLGPNSEALFSALSPLLNQHLNYLRVRGFTDNVAVSNELYASNWQLSAERARAVLERLEQDGVAPARLVLEAYGRNRPRAEGRGEAGRAPNRRVEIAVSSRRWAPPEPPPPARPLSPEEQGGIQVYELPGGGIRITNDRVSP</sequence>
<evidence type="ECO:0000256" key="6">
    <source>
        <dbReference type="ARBA" id="ARBA00023136"/>
    </source>
</evidence>
<dbReference type="GO" id="GO:0005886">
    <property type="term" value="C:plasma membrane"/>
    <property type="evidence" value="ECO:0007669"/>
    <property type="project" value="UniProtKB-SubCell"/>
</dbReference>
<evidence type="ECO:0000256" key="1">
    <source>
        <dbReference type="ARBA" id="ARBA00004162"/>
    </source>
</evidence>
<evidence type="ECO:0000256" key="9">
    <source>
        <dbReference type="SAM" id="Phobius"/>
    </source>
</evidence>
<feature type="transmembrane region" description="Helical" evidence="9">
    <location>
        <begin position="20"/>
        <end position="39"/>
    </location>
</feature>
<comment type="subcellular location">
    <subcellularLocation>
        <location evidence="1">Cell membrane</location>
        <topology evidence="1">Single-pass membrane protein</topology>
    </subcellularLocation>
</comment>
<feature type="domain" description="OmpA-like" evidence="10">
    <location>
        <begin position="120"/>
        <end position="240"/>
    </location>
</feature>
<dbReference type="AlphaFoldDB" id="A0A233RIM5"/>
<evidence type="ECO:0000256" key="2">
    <source>
        <dbReference type="ARBA" id="ARBA00008914"/>
    </source>
</evidence>
<dbReference type="Gene3D" id="3.30.1330.60">
    <property type="entry name" value="OmpA-like domain"/>
    <property type="match status" value="1"/>
</dbReference>
<feature type="region of interest" description="Disordered" evidence="8">
    <location>
        <begin position="217"/>
        <end position="280"/>
    </location>
</feature>
<dbReference type="PROSITE" id="PS51123">
    <property type="entry name" value="OMPA_2"/>
    <property type="match status" value="1"/>
</dbReference>
<dbReference type="Pfam" id="PF00691">
    <property type="entry name" value="OmpA"/>
    <property type="match status" value="1"/>
</dbReference>
<evidence type="ECO:0000256" key="4">
    <source>
        <dbReference type="ARBA" id="ARBA00022692"/>
    </source>
</evidence>
<comment type="similarity">
    <text evidence="2">Belongs to the MotB family.</text>
</comment>
<organism evidence="11 12">
    <name type="scientific">Oceanimonas doudoroffii</name>
    <dbReference type="NCBI Taxonomy" id="84158"/>
    <lineage>
        <taxon>Bacteria</taxon>
        <taxon>Pseudomonadati</taxon>
        <taxon>Pseudomonadota</taxon>
        <taxon>Gammaproteobacteria</taxon>
        <taxon>Aeromonadales</taxon>
        <taxon>Aeromonadaceae</taxon>
        <taxon>Oceanimonas</taxon>
    </lineage>
</organism>
<dbReference type="PANTHER" id="PTHR30329">
    <property type="entry name" value="STATOR ELEMENT OF FLAGELLAR MOTOR COMPLEX"/>
    <property type="match status" value="1"/>
</dbReference>
<evidence type="ECO:0000256" key="5">
    <source>
        <dbReference type="ARBA" id="ARBA00022989"/>
    </source>
</evidence>
<gene>
    <name evidence="11" type="ORF">B6S08_07000</name>
</gene>
<dbReference type="InterPro" id="IPR050330">
    <property type="entry name" value="Bact_OuterMem_StrucFunc"/>
</dbReference>
<dbReference type="Pfam" id="PF13677">
    <property type="entry name" value="MotB_plug"/>
    <property type="match status" value="1"/>
</dbReference>
<evidence type="ECO:0000256" key="3">
    <source>
        <dbReference type="ARBA" id="ARBA00022475"/>
    </source>
</evidence>
<keyword evidence="4 9" id="KW-0812">Transmembrane</keyword>
<evidence type="ECO:0000313" key="11">
    <source>
        <dbReference type="EMBL" id="OXY83234.1"/>
    </source>
</evidence>
<evidence type="ECO:0000256" key="7">
    <source>
        <dbReference type="PROSITE-ProRule" id="PRU00473"/>
    </source>
</evidence>
<protein>
    <submittedName>
        <fullName evidence="11">Cell envelope biogenesis protein OmpA</fullName>
    </submittedName>
</protein>
<dbReference type="PANTHER" id="PTHR30329:SF20">
    <property type="entry name" value="EXPORTED PROTEIN"/>
    <property type="match status" value="1"/>
</dbReference>
<dbReference type="Proteomes" id="UP000242757">
    <property type="component" value="Unassembled WGS sequence"/>
</dbReference>
<feature type="compositionally biased region" description="Pro residues" evidence="8">
    <location>
        <begin position="243"/>
        <end position="252"/>
    </location>
</feature>